<keyword evidence="1" id="KW-0663">Pyridoxal phosphate</keyword>
<name>A0A8J3GN69_9MICO</name>
<dbReference type="CDD" id="cd07377">
    <property type="entry name" value="WHTH_GntR"/>
    <property type="match status" value="1"/>
</dbReference>
<evidence type="ECO:0000256" key="2">
    <source>
        <dbReference type="ARBA" id="ARBA00023015"/>
    </source>
</evidence>
<dbReference type="GO" id="GO:0003677">
    <property type="term" value="F:DNA binding"/>
    <property type="evidence" value="ECO:0007669"/>
    <property type="project" value="UniProtKB-KW"/>
</dbReference>
<reference evidence="6" key="2">
    <citation type="submission" date="2020-09" db="EMBL/GenBank/DDBJ databases">
        <authorList>
            <person name="Sun Q."/>
            <person name="Zhou Y."/>
        </authorList>
    </citation>
    <scope>NUCLEOTIDE SEQUENCE</scope>
    <source>
        <strain evidence="6">CGMCC 1.16548</strain>
    </source>
</reference>
<comment type="caution">
    <text evidence="6">The sequence shown here is derived from an EMBL/GenBank/DDBJ whole genome shotgun (WGS) entry which is preliminary data.</text>
</comment>
<dbReference type="AlphaFoldDB" id="A0A8J3GN69"/>
<dbReference type="SUPFAM" id="SSF46785">
    <property type="entry name" value="Winged helix' DNA-binding domain"/>
    <property type="match status" value="1"/>
</dbReference>
<dbReference type="InterPro" id="IPR036388">
    <property type="entry name" value="WH-like_DNA-bd_sf"/>
</dbReference>
<dbReference type="Proteomes" id="UP000617531">
    <property type="component" value="Unassembled WGS sequence"/>
</dbReference>
<dbReference type="SMART" id="SM00345">
    <property type="entry name" value="HTH_GNTR"/>
    <property type="match status" value="1"/>
</dbReference>
<keyword evidence="3" id="KW-0238">DNA-binding</keyword>
<dbReference type="EMBL" id="BNAI01000001">
    <property type="protein sequence ID" value="GHF06238.1"/>
    <property type="molecule type" value="Genomic_DNA"/>
</dbReference>
<dbReference type="Gene3D" id="1.10.10.10">
    <property type="entry name" value="Winged helix-like DNA-binding domain superfamily/Winged helix DNA-binding domain"/>
    <property type="match status" value="1"/>
</dbReference>
<protein>
    <submittedName>
        <fullName evidence="6">GntR family transcriptional regulator</fullName>
    </submittedName>
</protein>
<keyword evidence="4" id="KW-0804">Transcription</keyword>
<gene>
    <name evidence="6" type="ORF">GCM10011600_03550</name>
</gene>
<dbReference type="PANTHER" id="PTHR46577:SF1">
    <property type="entry name" value="HTH-TYPE TRANSCRIPTIONAL REGULATORY PROTEIN GABR"/>
    <property type="match status" value="1"/>
</dbReference>
<dbReference type="GO" id="GO:0003700">
    <property type="term" value="F:DNA-binding transcription factor activity"/>
    <property type="evidence" value="ECO:0007669"/>
    <property type="project" value="InterPro"/>
</dbReference>
<dbReference type="Pfam" id="PF00392">
    <property type="entry name" value="GntR"/>
    <property type="match status" value="1"/>
</dbReference>
<evidence type="ECO:0000256" key="3">
    <source>
        <dbReference type="ARBA" id="ARBA00023125"/>
    </source>
</evidence>
<reference evidence="6" key="1">
    <citation type="journal article" date="2014" name="Int. J. Syst. Evol. Microbiol.">
        <title>Complete genome sequence of Corynebacterium casei LMG S-19264T (=DSM 44701T), isolated from a smear-ripened cheese.</title>
        <authorList>
            <consortium name="US DOE Joint Genome Institute (JGI-PGF)"/>
            <person name="Walter F."/>
            <person name="Albersmeier A."/>
            <person name="Kalinowski J."/>
            <person name="Ruckert C."/>
        </authorList>
    </citation>
    <scope>NUCLEOTIDE SEQUENCE</scope>
    <source>
        <strain evidence="6">CGMCC 1.16548</strain>
    </source>
</reference>
<accession>A0A8J3GN69</accession>
<evidence type="ECO:0000313" key="6">
    <source>
        <dbReference type="EMBL" id="GHF06238.1"/>
    </source>
</evidence>
<dbReference type="InterPro" id="IPR051446">
    <property type="entry name" value="HTH_trans_reg/aminotransferase"/>
</dbReference>
<sequence length="121" mass="12530">MSAGTIDQVSDEGNSAREIYQQFRGFIISGRLGSGERLPTVRQVAVDLGVAPGTAAKAYKLLEADGLVVSRTGAGTRVATTAALLPGGVVAAIRDLVDLAQQEGVKRDDVVSGFRAAWSGE</sequence>
<evidence type="ECO:0000256" key="1">
    <source>
        <dbReference type="ARBA" id="ARBA00022898"/>
    </source>
</evidence>
<dbReference type="InterPro" id="IPR036390">
    <property type="entry name" value="WH_DNA-bd_sf"/>
</dbReference>
<feature type="domain" description="HTH gntR-type" evidence="5">
    <location>
        <begin position="13"/>
        <end position="81"/>
    </location>
</feature>
<evidence type="ECO:0000259" key="5">
    <source>
        <dbReference type="PROSITE" id="PS50949"/>
    </source>
</evidence>
<organism evidence="6 7">
    <name type="scientific">Pseudolysinimonas yzui</name>
    <dbReference type="NCBI Taxonomy" id="2708254"/>
    <lineage>
        <taxon>Bacteria</taxon>
        <taxon>Bacillati</taxon>
        <taxon>Actinomycetota</taxon>
        <taxon>Actinomycetes</taxon>
        <taxon>Micrococcales</taxon>
        <taxon>Microbacteriaceae</taxon>
        <taxon>Pseudolysinimonas</taxon>
    </lineage>
</organism>
<dbReference type="InterPro" id="IPR000524">
    <property type="entry name" value="Tscrpt_reg_HTH_GntR"/>
</dbReference>
<proteinExistence type="predicted"/>
<dbReference type="PANTHER" id="PTHR46577">
    <property type="entry name" value="HTH-TYPE TRANSCRIPTIONAL REGULATORY PROTEIN GABR"/>
    <property type="match status" value="1"/>
</dbReference>
<keyword evidence="2" id="KW-0805">Transcription regulation</keyword>
<dbReference type="PROSITE" id="PS50949">
    <property type="entry name" value="HTH_GNTR"/>
    <property type="match status" value="1"/>
</dbReference>
<evidence type="ECO:0000256" key="4">
    <source>
        <dbReference type="ARBA" id="ARBA00023163"/>
    </source>
</evidence>
<evidence type="ECO:0000313" key="7">
    <source>
        <dbReference type="Proteomes" id="UP000617531"/>
    </source>
</evidence>
<keyword evidence="7" id="KW-1185">Reference proteome</keyword>